<dbReference type="Pfam" id="PF01479">
    <property type="entry name" value="S4"/>
    <property type="match status" value="1"/>
</dbReference>
<evidence type="ECO:0000256" key="4">
    <source>
        <dbReference type="ARBA" id="ARBA00036944"/>
    </source>
</evidence>
<evidence type="ECO:0000256" key="6">
    <source>
        <dbReference type="PROSITE-ProRule" id="PRU00182"/>
    </source>
</evidence>
<dbReference type="GO" id="GO:0005829">
    <property type="term" value="C:cytosol"/>
    <property type="evidence" value="ECO:0007669"/>
    <property type="project" value="UniProtKB-ARBA"/>
</dbReference>
<dbReference type="InterPro" id="IPR000748">
    <property type="entry name" value="PsdUridine_synth_RsuA/RluB/E/F"/>
</dbReference>
<dbReference type="Pfam" id="PF00849">
    <property type="entry name" value="PseudoU_synth_2"/>
    <property type="match status" value="1"/>
</dbReference>
<comment type="similarity">
    <text evidence="1 7">Belongs to the pseudouridine synthase RsuA family.</text>
</comment>
<evidence type="ECO:0000256" key="2">
    <source>
        <dbReference type="ARBA" id="ARBA00022884"/>
    </source>
</evidence>
<sequence length="265" mass="29623">MNDSVPPERLQKLLARAGLGSRREIETWIAAGEITVNGEVATLGTRATASDRVTRQGRPLSLSRRIAQEPQTIVYFKPEGEVSTRSDPEGRPSVYANLPRGRWVGVGRLDINTSGLLLFTNDGELAHKLMHPSSGIEREYAVRIRGEASEEQLTRLRTGIELDDGPAGFDDVIDAGGSGGSNHWFHVVLKEGRKREVRRLWEAVGLVVSRLIRVRYGPIQLGRVLRAGRWRALDENELRELYKAAGVNPPFPTRPPKRTRPSRRR</sequence>
<accession>A0A1D8IMC6</accession>
<dbReference type="InterPro" id="IPR042092">
    <property type="entry name" value="PsdUridine_s_RsuA/RluB/E/F_cat"/>
</dbReference>
<dbReference type="FunFam" id="3.10.290.10:FF:000003">
    <property type="entry name" value="Pseudouridine synthase"/>
    <property type="match status" value="1"/>
</dbReference>
<dbReference type="InterPro" id="IPR036986">
    <property type="entry name" value="S4_RNA-bd_sf"/>
</dbReference>
<dbReference type="InterPro" id="IPR006145">
    <property type="entry name" value="PsdUridine_synth_RsuA/RluA"/>
</dbReference>
<feature type="domain" description="RNA-binding S4" evidence="9">
    <location>
        <begin position="8"/>
        <end position="72"/>
    </location>
</feature>
<dbReference type="GO" id="GO:0160139">
    <property type="term" value="F:23S rRNA pseudouridine(2605) synthase activity"/>
    <property type="evidence" value="ECO:0007669"/>
    <property type="project" value="UniProtKB-EC"/>
</dbReference>
<dbReference type="InterPro" id="IPR018496">
    <property type="entry name" value="PsdUridine_synth_RsuA/RluB_CS"/>
</dbReference>
<dbReference type="Proteomes" id="UP000095401">
    <property type="component" value="Chromosome"/>
</dbReference>
<evidence type="ECO:0000256" key="7">
    <source>
        <dbReference type="RuleBase" id="RU003887"/>
    </source>
</evidence>
<dbReference type="Gene3D" id="3.30.70.1560">
    <property type="entry name" value="Alpha-L RNA-binding motif"/>
    <property type="match status" value="1"/>
</dbReference>
<dbReference type="EMBL" id="CP017415">
    <property type="protein sequence ID" value="AOU97619.1"/>
    <property type="molecule type" value="Genomic_DNA"/>
</dbReference>
<dbReference type="SUPFAM" id="SSF55174">
    <property type="entry name" value="Alpha-L RNA-binding motif"/>
    <property type="match status" value="1"/>
</dbReference>
<dbReference type="KEGG" id="aprs:BI364_06290"/>
<evidence type="ECO:0000256" key="8">
    <source>
        <dbReference type="SAM" id="MobiDB-lite"/>
    </source>
</evidence>
<dbReference type="InterPro" id="IPR020103">
    <property type="entry name" value="PsdUridine_synth_cat_dom_sf"/>
</dbReference>
<gene>
    <name evidence="10" type="ORF">BI364_06290</name>
</gene>
<evidence type="ECO:0000313" key="10">
    <source>
        <dbReference type="EMBL" id="AOU97619.1"/>
    </source>
</evidence>
<keyword evidence="3 7" id="KW-0413">Isomerase</keyword>
<proteinExistence type="inferred from homology"/>
<dbReference type="GO" id="GO:0000455">
    <property type="term" value="P:enzyme-directed rRNA pseudouridine synthesis"/>
    <property type="evidence" value="ECO:0007669"/>
    <property type="project" value="UniProtKB-ARBA"/>
</dbReference>
<protein>
    <recommendedName>
        <fullName evidence="7">Pseudouridine synthase</fullName>
        <ecNumber evidence="7">5.4.99.-</ecNumber>
    </recommendedName>
</protein>
<evidence type="ECO:0000256" key="3">
    <source>
        <dbReference type="ARBA" id="ARBA00023235"/>
    </source>
</evidence>
<dbReference type="RefSeq" id="WP_070078004.1">
    <property type="nucleotide sequence ID" value="NZ_CP017415.1"/>
</dbReference>
<dbReference type="Gene3D" id="3.10.290.10">
    <property type="entry name" value="RNA-binding S4 domain"/>
    <property type="match status" value="1"/>
</dbReference>
<feature type="compositionally biased region" description="Basic residues" evidence="8">
    <location>
        <begin position="255"/>
        <end position="265"/>
    </location>
</feature>
<dbReference type="InterPro" id="IPR050343">
    <property type="entry name" value="RsuA_PseudoU_synthase"/>
</dbReference>
<dbReference type="CDD" id="cd00165">
    <property type="entry name" value="S4"/>
    <property type="match status" value="1"/>
</dbReference>
<evidence type="ECO:0000256" key="1">
    <source>
        <dbReference type="ARBA" id="ARBA00008348"/>
    </source>
</evidence>
<evidence type="ECO:0000313" key="11">
    <source>
        <dbReference type="Proteomes" id="UP000095401"/>
    </source>
</evidence>
<dbReference type="NCBIfam" id="TIGR00093">
    <property type="entry name" value="pseudouridine synthase"/>
    <property type="match status" value="1"/>
</dbReference>
<name>A0A1D8IMC6_9GAMM</name>
<keyword evidence="11" id="KW-1185">Reference proteome</keyword>
<dbReference type="FunFam" id="3.30.70.1560:FF:000001">
    <property type="entry name" value="Pseudouridine synthase"/>
    <property type="match status" value="1"/>
</dbReference>
<dbReference type="SMART" id="SM00363">
    <property type="entry name" value="S4"/>
    <property type="match status" value="1"/>
</dbReference>
<evidence type="ECO:0000259" key="9">
    <source>
        <dbReference type="SMART" id="SM00363"/>
    </source>
</evidence>
<comment type="function">
    <text evidence="5">Responsible for synthesis of pseudouridine from uracil-2605 in 23S ribosomal RNA.</text>
</comment>
<keyword evidence="2 6" id="KW-0694">RNA-binding</keyword>
<comment type="catalytic activity">
    <reaction evidence="4">
        <text>uridine(2605) in 23S rRNA = pseudouridine(2605) in 23S rRNA</text>
        <dbReference type="Rhea" id="RHEA:42520"/>
        <dbReference type="Rhea" id="RHEA-COMP:10095"/>
        <dbReference type="Rhea" id="RHEA-COMP:10096"/>
        <dbReference type="ChEBI" id="CHEBI:65314"/>
        <dbReference type="ChEBI" id="CHEBI:65315"/>
        <dbReference type="EC" id="5.4.99.22"/>
    </reaction>
</comment>
<dbReference type="AlphaFoldDB" id="A0A1D8IMC6"/>
<organism evidence="10 11">
    <name type="scientific">Acidihalobacter yilgarnensis</name>
    <dbReference type="NCBI Taxonomy" id="2819280"/>
    <lineage>
        <taxon>Bacteria</taxon>
        <taxon>Pseudomonadati</taxon>
        <taxon>Pseudomonadota</taxon>
        <taxon>Gammaproteobacteria</taxon>
        <taxon>Chromatiales</taxon>
        <taxon>Ectothiorhodospiraceae</taxon>
        <taxon>Acidihalobacter</taxon>
    </lineage>
</organism>
<dbReference type="GO" id="GO:0003723">
    <property type="term" value="F:RNA binding"/>
    <property type="evidence" value="ECO:0007669"/>
    <property type="project" value="UniProtKB-KW"/>
</dbReference>
<dbReference type="PANTHER" id="PTHR47683">
    <property type="entry name" value="PSEUDOURIDINE SYNTHASE FAMILY PROTEIN-RELATED"/>
    <property type="match status" value="1"/>
</dbReference>
<dbReference type="PROSITE" id="PS50889">
    <property type="entry name" value="S4"/>
    <property type="match status" value="1"/>
</dbReference>
<dbReference type="SUPFAM" id="SSF55120">
    <property type="entry name" value="Pseudouridine synthase"/>
    <property type="match status" value="1"/>
</dbReference>
<feature type="region of interest" description="Disordered" evidence="8">
    <location>
        <begin position="244"/>
        <end position="265"/>
    </location>
</feature>
<dbReference type="PANTHER" id="PTHR47683:SF3">
    <property type="entry name" value="RIBOSOMAL LARGE SUBUNIT PSEUDOURIDINE SYNTHASE B"/>
    <property type="match status" value="1"/>
</dbReference>
<dbReference type="InterPro" id="IPR020094">
    <property type="entry name" value="TruA/RsuA/RluB/E/F_N"/>
</dbReference>
<reference evidence="11" key="1">
    <citation type="submission" date="2016-09" db="EMBL/GenBank/DDBJ databases">
        <title>Acidihalobacter prosperus F5.</title>
        <authorList>
            <person name="Khaleque H.N."/>
            <person name="Ramsay J.P."/>
            <person name="Kaksonen A.H."/>
            <person name="Boxall N.J."/>
            <person name="Watkin E.L.J."/>
        </authorList>
    </citation>
    <scope>NUCLEOTIDE SEQUENCE [LARGE SCALE GENOMIC DNA]</scope>
    <source>
        <strain evidence="11">F5</strain>
    </source>
</reference>
<dbReference type="EC" id="5.4.99.-" evidence="7"/>
<dbReference type="InterPro" id="IPR002942">
    <property type="entry name" value="S4_RNA-bd"/>
</dbReference>
<dbReference type="PROSITE" id="PS01149">
    <property type="entry name" value="PSI_RSU"/>
    <property type="match status" value="1"/>
</dbReference>
<dbReference type="Gene3D" id="3.30.70.580">
    <property type="entry name" value="Pseudouridine synthase I, catalytic domain, N-terminal subdomain"/>
    <property type="match status" value="1"/>
</dbReference>
<evidence type="ECO:0000256" key="5">
    <source>
        <dbReference type="ARBA" id="ARBA00037383"/>
    </source>
</evidence>